<name>A0AAQ3RFA7_VIGMU</name>
<keyword evidence="1" id="KW-0812">Transmembrane</keyword>
<protein>
    <submittedName>
        <fullName evidence="2">Uncharacterized protein</fullName>
    </submittedName>
</protein>
<reference evidence="2 3" key="1">
    <citation type="journal article" date="2023" name="Life. Sci Alliance">
        <title>Evolutionary insights into 3D genome organization and epigenetic landscape of Vigna mungo.</title>
        <authorList>
            <person name="Junaid A."/>
            <person name="Singh B."/>
            <person name="Bhatia S."/>
        </authorList>
    </citation>
    <scope>NUCLEOTIDE SEQUENCE [LARGE SCALE GENOMIC DNA]</scope>
    <source>
        <strain evidence="2">Urdbean</strain>
    </source>
</reference>
<accession>A0AAQ3RFA7</accession>
<keyword evidence="1" id="KW-0472">Membrane</keyword>
<evidence type="ECO:0000313" key="3">
    <source>
        <dbReference type="Proteomes" id="UP001374535"/>
    </source>
</evidence>
<evidence type="ECO:0000256" key="1">
    <source>
        <dbReference type="SAM" id="Phobius"/>
    </source>
</evidence>
<feature type="transmembrane region" description="Helical" evidence="1">
    <location>
        <begin position="85"/>
        <end position="104"/>
    </location>
</feature>
<organism evidence="2 3">
    <name type="scientific">Vigna mungo</name>
    <name type="common">Black gram</name>
    <name type="synonym">Phaseolus mungo</name>
    <dbReference type="NCBI Taxonomy" id="3915"/>
    <lineage>
        <taxon>Eukaryota</taxon>
        <taxon>Viridiplantae</taxon>
        <taxon>Streptophyta</taxon>
        <taxon>Embryophyta</taxon>
        <taxon>Tracheophyta</taxon>
        <taxon>Spermatophyta</taxon>
        <taxon>Magnoliopsida</taxon>
        <taxon>eudicotyledons</taxon>
        <taxon>Gunneridae</taxon>
        <taxon>Pentapetalae</taxon>
        <taxon>rosids</taxon>
        <taxon>fabids</taxon>
        <taxon>Fabales</taxon>
        <taxon>Fabaceae</taxon>
        <taxon>Papilionoideae</taxon>
        <taxon>50 kb inversion clade</taxon>
        <taxon>NPAAA clade</taxon>
        <taxon>indigoferoid/millettioid clade</taxon>
        <taxon>Phaseoleae</taxon>
        <taxon>Vigna</taxon>
    </lineage>
</organism>
<keyword evidence="1" id="KW-1133">Transmembrane helix</keyword>
<proteinExistence type="predicted"/>
<sequence>MNLRMSENELLIGWYEGRRKEVRKLTLMNLRMFGNGLLIRWYEGRKHEVSVLTSKNPGGKWLQKSPLNAGSSKKNYLNMFSFVRFQHLFIIKVINYVYFILYFLERKSLAEEKDPKRTPRVRCLV</sequence>
<dbReference type="EMBL" id="CP144691">
    <property type="protein sequence ID" value="WVY93333.1"/>
    <property type="molecule type" value="Genomic_DNA"/>
</dbReference>
<dbReference type="AlphaFoldDB" id="A0AAQ3RFA7"/>
<gene>
    <name evidence="2" type="ORF">V8G54_032421</name>
</gene>
<dbReference type="Proteomes" id="UP001374535">
    <property type="component" value="Chromosome 10"/>
</dbReference>
<evidence type="ECO:0000313" key="2">
    <source>
        <dbReference type="EMBL" id="WVY93333.1"/>
    </source>
</evidence>
<keyword evidence="3" id="KW-1185">Reference proteome</keyword>